<dbReference type="InterPro" id="IPR003604">
    <property type="entry name" value="Matrin/U1-like-C_Znf_C2H2"/>
</dbReference>
<evidence type="ECO:0000256" key="6">
    <source>
        <dbReference type="SAM" id="MobiDB-lite"/>
    </source>
</evidence>
<keyword evidence="3" id="KW-0862">Zinc</keyword>
<dbReference type="InterPro" id="IPR022755">
    <property type="entry name" value="Znf_C2H2_jaz"/>
</dbReference>
<dbReference type="Pfam" id="PF00226">
    <property type="entry name" value="DnaJ"/>
    <property type="match status" value="1"/>
</dbReference>
<organism evidence="9 10">
    <name type="scientific">Stephanodiscus triporus</name>
    <dbReference type="NCBI Taxonomy" id="2934178"/>
    <lineage>
        <taxon>Eukaryota</taxon>
        <taxon>Sar</taxon>
        <taxon>Stramenopiles</taxon>
        <taxon>Ochrophyta</taxon>
        <taxon>Bacillariophyta</taxon>
        <taxon>Coscinodiscophyceae</taxon>
        <taxon>Thalassiosirophycidae</taxon>
        <taxon>Stephanodiscales</taxon>
        <taxon>Stephanodiscaceae</taxon>
        <taxon>Stephanodiscus</taxon>
    </lineage>
</organism>
<accession>A0ABD3MQF6</accession>
<evidence type="ECO:0000256" key="1">
    <source>
        <dbReference type="ARBA" id="ARBA00022723"/>
    </source>
</evidence>
<dbReference type="CDD" id="cd06257">
    <property type="entry name" value="DnaJ"/>
    <property type="match status" value="1"/>
</dbReference>
<keyword evidence="1" id="KW-0479">Metal-binding</keyword>
<evidence type="ECO:0000256" key="3">
    <source>
        <dbReference type="ARBA" id="ARBA00022833"/>
    </source>
</evidence>
<keyword evidence="10" id="KW-1185">Reference proteome</keyword>
<dbReference type="InterPro" id="IPR051964">
    <property type="entry name" value="Chaperone_stress_response"/>
</dbReference>
<dbReference type="InterPro" id="IPR036236">
    <property type="entry name" value="Znf_C2H2_sf"/>
</dbReference>
<feature type="compositionally biased region" description="Basic residues" evidence="6">
    <location>
        <begin position="319"/>
        <end position="332"/>
    </location>
</feature>
<dbReference type="GO" id="GO:0008270">
    <property type="term" value="F:zinc ion binding"/>
    <property type="evidence" value="ECO:0007669"/>
    <property type="project" value="UniProtKB-KW"/>
</dbReference>
<evidence type="ECO:0000256" key="5">
    <source>
        <dbReference type="SAM" id="Coils"/>
    </source>
</evidence>
<dbReference type="PANTHER" id="PTHR44029:SF1">
    <property type="entry name" value="DNAJ HOMOLOG SUBFAMILY C MEMBER 21"/>
    <property type="match status" value="1"/>
</dbReference>
<name>A0ABD3MQF6_9STRA</name>
<evidence type="ECO:0000256" key="4">
    <source>
        <dbReference type="PROSITE-ProRule" id="PRU00042"/>
    </source>
</evidence>
<reference evidence="9 10" key="1">
    <citation type="submission" date="2024-10" db="EMBL/GenBank/DDBJ databases">
        <title>Updated reference genomes for cyclostephanoid diatoms.</title>
        <authorList>
            <person name="Roberts W.R."/>
            <person name="Alverson A.J."/>
        </authorList>
    </citation>
    <scope>NUCLEOTIDE SEQUENCE [LARGE SCALE GENOMIC DNA]</scope>
    <source>
        <strain evidence="9 10">AJA276-08</strain>
    </source>
</reference>
<dbReference type="AlphaFoldDB" id="A0ABD3MQF6"/>
<proteinExistence type="predicted"/>
<comment type="caution">
    <text evidence="9">The sequence shown here is derived from an EMBL/GenBank/DDBJ whole genome shotgun (WGS) entry which is preliminary data.</text>
</comment>
<dbReference type="SMART" id="SM00451">
    <property type="entry name" value="ZnF_U1"/>
    <property type="match status" value="1"/>
</dbReference>
<evidence type="ECO:0000259" key="7">
    <source>
        <dbReference type="PROSITE" id="PS50076"/>
    </source>
</evidence>
<dbReference type="Pfam" id="PF21884">
    <property type="entry name" value="ZUO1-like_ZHD"/>
    <property type="match status" value="1"/>
</dbReference>
<keyword evidence="2 4" id="KW-0863">Zinc-finger</keyword>
<dbReference type="PROSITE" id="PS00636">
    <property type="entry name" value="DNAJ_1"/>
    <property type="match status" value="1"/>
</dbReference>
<evidence type="ECO:0008006" key="11">
    <source>
        <dbReference type="Google" id="ProtNLM"/>
    </source>
</evidence>
<evidence type="ECO:0000259" key="8">
    <source>
        <dbReference type="PROSITE" id="PS50157"/>
    </source>
</evidence>
<dbReference type="InterPro" id="IPR054076">
    <property type="entry name" value="ZUO1-like_ZHD"/>
</dbReference>
<feature type="compositionally biased region" description="Acidic residues" evidence="6">
    <location>
        <begin position="419"/>
        <end position="438"/>
    </location>
</feature>
<dbReference type="SUPFAM" id="SSF57667">
    <property type="entry name" value="beta-beta-alpha zinc fingers"/>
    <property type="match status" value="1"/>
</dbReference>
<dbReference type="SMART" id="SM00271">
    <property type="entry name" value="DnaJ"/>
    <property type="match status" value="1"/>
</dbReference>
<dbReference type="PRINTS" id="PR00625">
    <property type="entry name" value="JDOMAIN"/>
</dbReference>
<dbReference type="InterPro" id="IPR018253">
    <property type="entry name" value="DnaJ_domain_CS"/>
</dbReference>
<dbReference type="PROSITE" id="PS50157">
    <property type="entry name" value="ZINC_FINGER_C2H2_2"/>
    <property type="match status" value="1"/>
</dbReference>
<dbReference type="InterPro" id="IPR013087">
    <property type="entry name" value="Znf_C2H2_type"/>
</dbReference>
<dbReference type="InterPro" id="IPR001623">
    <property type="entry name" value="DnaJ_domain"/>
</dbReference>
<feature type="domain" description="C2H2-type" evidence="8">
    <location>
        <begin position="441"/>
        <end position="470"/>
    </location>
</feature>
<feature type="domain" description="J" evidence="7">
    <location>
        <begin position="7"/>
        <end position="77"/>
    </location>
</feature>
<feature type="region of interest" description="Disordered" evidence="6">
    <location>
        <begin position="319"/>
        <end position="365"/>
    </location>
</feature>
<dbReference type="Proteomes" id="UP001530315">
    <property type="component" value="Unassembled WGS sequence"/>
</dbReference>
<feature type="region of interest" description="Disordered" evidence="6">
    <location>
        <begin position="415"/>
        <end position="440"/>
    </location>
</feature>
<dbReference type="PROSITE" id="PS00028">
    <property type="entry name" value="ZINC_FINGER_C2H2_1"/>
    <property type="match status" value="1"/>
</dbReference>
<dbReference type="SUPFAM" id="SSF46565">
    <property type="entry name" value="Chaperone J-domain"/>
    <property type="match status" value="1"/>
</dbReference>
<evidence type="ECO:0000256" key="2">
    <source>
        <dbReference type="ARBA" id="ARBA00022771"/>
    </source>
</evidence>
<evidence type="ECO:0000313" key="9">
    <source>
        <dbReference type="EMBL" id="KAL3765677.1"/>
    </source>
</evidence>
<dbReference type="Gene3D" id="1.10.287.110">
    <property type="entry name" value="DnaJ domain"/>
    <property type="match status" value="1"/>
</dbReference>
<protein>
    <recommendedName>
        <fullName evidence="11">J domain-containing protein</fullName>
    </recommendedName>
</protein>
<dbReference type="EMBL" id="JALLAZ020001745">
    <property type="protein sequence ID" value="KAL3765677.1"/>
    <property type="molecule type" value="Genomic_DNA"/>
</dbReference>
<sequence>MTGQVRCHYDVLGVPRDADASAIKKAHRRSALIHHPDKNVNKTESELEGSVAEFKLVQAAYECLSDPVERRWYDEHRDMILRGGGAHGNGNGADGGGGDSFVYDVMPFQYAGCYDGYDDDDPEGFYSVYEGVFSRIYQGERDGYVSEGNIDVEMMPNAHLSEVRLGDSASSWEDVLAFYNSWEGFTSCLSFAWEDAYHLNDIRDAPGRRIRRLMEDENKKKRKAAKKERVEDVCALVRFVKKRDPRVRVQVERSLREQATKEIERKKEAEQRKKDVLAAKEEWRLEAERTMAEQEAADLNAGRIRLADLCDDDYDYGGKRGRKKKGKKKGKQNRNATDDDEESHVVVNDSKVPDGDVTINDENDKTNLDYDEKKVENDESLVSECDFGEGCAAQQEYVDDVQVIIDVNIKGDLCHGVNDDNELESPDGSGEESSDEIPDSWSCEICRKDFKSHKQFENHERSKKHKETVKKYQVKWRKEAEKNAFRDMMDEFEE</sequence>
<dbReference type="InterPro" id="IPR036869">
    <property type="entry name" value="J_dom_sf"/>
</dbReference>
<feature type="coiled-coil region" evidence="5">
    <location>
        <begin position="249"/>
        <end position="286"/>
    </location>
</feature>
<dbReference type="PROSITE" id="PS50076">
    <property type="entry name" value="DNAJ_2"/>
    <property type="match status" value="1"/>
</dbReference>
<evidence type="ECO:0000313" key="10">
    <source>
        <dbReference type="Proteomes" id="UP001530315"/>
    </source>
</evidence>
<gene>
    <name evidence="9" type="ORF">ACHAW5_006357</name>
</gene>
<dbReference type="Pfam" id="PF12171">
    <property type="entry name" value="zf-C2H2_jaz"/>
    <property type="match status" value="1"/>
</dbReference>
<keyword evidence="5" id="KW-0175">Coiled coil</keyword>
<dbReference type="Gene3D" id="3.30.160.60">
    <property type="entry name" value="Classic Zinc Finger"/>
    <property type="match status" value="1"/>
</dbReference>
<dbReference type="PANTHER" id="PTHR44029">
    <property type="entry name" value="DNAJ HOMOLOG SUBFAMILY C MEMBER 21"/>
    <property type="match status" value="1"/>
</dbReference>